<name>A0A2N7RZG8_9MICC</name>
<dbReference type="RefSeq" id="WP_102598514.1">
    <property type="nucleotide sequence ID" value="NZ_PNQX01000002.1"/>
</dbReference>
<proteinExistence type="predicted"/>
<dbReference type="EMBL" id="PNQX01000002">
    <property type="protein sequence ID" value="PMQ19284.1"/>
    <property type="molecule type" value="Genomic_DNA"/>
</dbReference>
<protein>
    <recommendedName>
        <fullName evidence="3">Tail terminator</fullName>
    </recommendedName>
</protein>
<dbReference type="AlphaFoldDB" id="A0A2N7RZG8"/>
<evidence type="ECO:0000313" key="2">
    <source>
        <dbReference type="Proteomes" id="UP000235739"/>
    </source>
</evidence>
<evidence type="ECO:0008006" key="3">
    <source>
        <dbReference type="Google" id="ProtNLM"/>
    </source>
</evidence>
<dbReference type="Proteomes" id="UP000235739">
    <property type="component" value="Unassembled WGS sequence"/>
</dbReference>
<reference evidence="1 2" key="1">
    <citation type="journal article" date="2017" name="Elife">
        <title>Extensive horizontal gene transfer in cheese-associated bacteria.</title>
        <authorList>
            <person name="Bonham K.S."/>
            <person name="Wolfe B.E."/>
            <person name="Dutton R.J."/>
        </authorList>
    </citation>
    <scope>NUCLEOTIDE SEQUENCE [LARGE SCALE GENOMIC DNA]</scope>
    <source>
        <strain evidence="1 2">JB182</strain>
    </source>
</reference>
<sequence>MQAPADVEYLVREYLKPLAGVPVSSKTTNDKNFLVAFSLGGPEATLVSGRPRLVFDCYGEREALAIKLAQRVWGLVKGLDGLFLDGVQFYEVEANLPVNLPHPDKPTLFRYQFNAAIHVHHAVIA</sequence>
<organism evidence="1 2">
    <name type="scientific">Glutamicibacter arilaitensis</name>
    <dbReference type="NCBI Taxonomy" id="256701"/>
    <lineage>
        <taxon>Bacteria</taxon>
        <taxon>Bacillati</taxon>
        <taxon>Actinomycetota</taxon>
        <taxon>Actinomycetes</taxon>
        <taxon>Micrococcales</taxon>
        <taxon>Micrococcaceae</taxon>
        <taxon>Glutamicibacter</taxon>
    </lineage>
</organism>
<comment type="caution">
    <text evidence="1">The sequence shown here is derived from an EMBL/GenBank/DDBJ whole genome shotgun (WGS) entry which is preliminary data.</text>
</comment>
<gene>
    <name evidence="1" type="ORF">CIK84_11275</name>
</gene>
<accession>A0A2N7RZG8</accession>
<evidence type="ECO:0000313" key="1">
    <source>
        <dbReference type="EMBL" id="PMQ19284.1"/>
    </source>
</evidence>